<accession>D8DX58</accession>
<organism evidence="1 2">
    <name type="scientific">Segatella baroniae B14</name>
    <dbReference type="NCBI Taxonomy" id="752555"/>
    <lineage>
        <taxon>Bacteria</taxon>
        <taxon>Pseudomonadati</taxon>
        <taxon>Bacteroidota</taxon>
        <taxon>Bacteroidia</taxon>
        <taxon>Bacteroidales</taxon>
        <taxon>Prevotellaceae</taxon>
        <taxon>Segatella</taxon>
    </lineage>
</organism>
<keyword evidence="2" id="KW-1185">Reference proteome</keyword>
<dbReference type="Proteomes" id="UP000004524">
    <property type="component" value="Unassembled WGS sequence"/>
</dbReference>
<dbReference type="EMBL" id="ADWO01000058">
    <property type="protein sequence ID" value="EFI71978.1"/>
    <property type="molecule type" value="Genomic_DNA"/>
</dbReference>
<evidence type="ECO:0000313" key="2">
    <source>
        <dbReference type="Proteomes" id="UP000004524"/>
    </source>
</evidence>
<dbReference type="AlphaFoldDB" id="D8DX58"/>
<reference evidence="1 2" key="1">
    <citation type="journal article" date="2010" name="Microb. Ecol.">
        <title>Comparative genome analysis of Prevotella ruminicola and Prevotella bryantii: insights into their environmental niche.</title>
        <authorList>
            <consortium name="North American Consortium for Rumen Bacteria"/>
            <person name="Purushe J."/>
            <person name="Fouts D.E."/>
            <person name="Morrison M."/>
            <person name="White B.A."/>
            <person name="Mackie R.I."/>
            <person name="Coutinho P.M."/>
            <person name="Henrissat B."/>
            <person name="Nelson K.E."/>
        </authorList>
    </citation>
    <scope>NUCLEOTIDE SEQUENCE [LARGE SCALE GENOMIC DNA]</scope>
    <source>
        <strain evidence="1 2">B14</strain>
    </source>
</reference>
<gene>
    <name evidence="1" type="ORF">PBR_2681</name>
</gene>
<comment type="caution">
    <text evidence="1">The sequence shown here is derived from an EMBL/GenBank/DDBJ whole genome shotgun (WGS) entry which is preliminary data.</text>
</comment>
<evidence type="ECO:0000313" key="1">
    <source>
        <dbReference type="EMBL" id="EFI71978.1"/>
    </source>
</evidence>
<sequence length="39" mass="4548">MAREVWECKDLPNYFTLGPGKVFIGCPVDGKKFLKKFRE</sequence>
<proteinExistence type="predicted"/>
<protein>
    <submittedName>
        <fullName evidence="1">Uncharacterized protein</fullName>
    </submittedName>
</protein>
<name>D8DX58_9BACT</name>